<dbReference type="SUPFAM" id="SSF54791">
    <property type="entry name" value="Eukaryotic type KH-domain (KH-domain type I)"/>
    <property type="match status" value="3"/>
</dbReference>
<dbReference type="GO" id="GO:0005737">
    <property type="term" value="C:cytoplasm"/>
    <property type="evidence" value="ECO:0007669"/>
    <property type="project" value="TreeGrafter"/>
</dbReference>
<dbReference type="Gene3D" id="3.30.310.270">
    <property type="match status" value="2"/>
</dbReference>
<dbReference type="Gene3D" id="1.10.150.50">
    <property type="entry name" value="Transcription Factor, Ets-1"/>
    <property type="match status" value="1"/>
</dbReference>
<dbReference type="Pfam" id="PF22985">
    <property type="entry name" value="KH_BICC1"/>
    <property type="match status" value="2"/>
</dbReference>
<dbReference type="PROSITE" id="PS50084">
    <property type="entry name" value="KH_TYPE_1"/>
    <property type="match status" value="2"/>
</dbReference>
<keyword evidence="3" id="KW-0694">RNA-binding</keyword>
<dbReference type="OrthoDB" id="271862at2759"/>
<feature type="compositionally biased region" description="Basic and acidic residues" evidence="4">
    <location>
        <begin position="557"/>
        <end position="569"/>
    </location>
</feature>
<dbReference type="PANTHER" id="PTHR10627">
    <property type="entry name" value="SCP160"/>
    <property type="match status" value="1"/>
</dbReference>
<reference evidence="6 7" key="1">
    <citation type="submission" date="2020-04" db="EMBL/GenBank/DDBJ databases">
        <authorList>
            <person name="Alioto T."/>
            <person name="Alioto T."/>
            <person name="Gomez Garrido J."/>
        </authorList>
    </citation>
    <scope>NUCLEOTIDE SEQUENCE [LARGE SCALE GENOMIC DNA]</scope>
</reference>
<feature type="domain" description="SAM" evidence="5">
    <location>
        <begin position="666"/>
        <end position="729"/>
    </location>
</feature>
<dbReference type="AlphaFoldDB" id="A0A8S1CTU1"/>
<dbReference type="Gene3D" id="3.30.1370.10">
    <property type="entry name" value="K Homology domain, type 1"/>
    <property type="match status" value="1"/>
</dbReference>
<proteinExistence type="inferred from homology"/>
<dbReference type="InterPro" id="IPR036612">
    <property type="entry name" value="KH_dom_type_1_sf"/>
</dbReference>
<sequence>MGEHAVTSIPLDALSDVSESSRDEIREHCGPDVYQERFRVDRPKLEQMMQAENNCAERFFQKIMESTSTYISWPQRLKVGAKSKKDPHVRIAGTPENVAIARTRVLDVLEAKQCDRVNMKIDVSYTDHSHIIGKGGNTIKQVMEATGCHIHFPDSNRTNQNEKSNQVSIAGPLTGAERARASIRRLMPLNFSFELPVIGAAQAIPDVNSPMIKIFCQQFNVEVSIRQRFKLHSTLVVVKGCDWEVERVKQATRNLIKSLCGAEHVNQVPVEMSLEISTQHHSAVLGPGSSNLRTVMRETKTKILFPDAEDPNIPSLKKSNVRIIGDIDQVYLARQQLIGSLPLMVMFDLPVGISTDAENHINLLMQQLDVGIKMRLKSRQSTHSVTIRGIERCATNVYIATHTLLNLEGPQIKASVPDSFSIRSLPEDFSVRTLLNTTGSSRLRLASGANGAQALPSPPLFSPTTMLPPRNPWNQVWQEQYMHPHNMSHQMASNMSVVPRIVVPTHSMVPMYPSPDSAIHSASFSSMSSPNLSPRMSNSPGRSHHSDSNSDITSMPDMDRRAPGCERRTLKPGSSLSDLRKMAGYKAMHSKITPGETRIPTSHWAGTGLSASHPEYVLRKLQQLDLACSQEKDPMWPPSDPDYLPDWSASNLFDSVSKQALQQHEMNTSDIGTLFMQHGLSRYTELFTTHEIDLSLFLTLKEVDLVNLGVDKFGPRRKMMAIITDLKSMQVRDSP</sequence>
<feature type="region of interest" description="Disordered" evidence="4">
    <location>
        <begin position="522"/>
        <end position="576"/>
    </location>
</feature>
<dbReference type="InterPro" id="IPR004088">
    <property type="entry name" value="KH_dom_type_1"/>
</dbReference>
<dbReference type="InterPro" id="IPR047554">
    <property type="entry name" value="BICC1_KH-I_rpt2"/>
</dbReference>
<evidence type="ECO:0000259" key="5">
    <source>
        <dbReference type="PROSITE" id="PS50105"/>
    </source>
</evidence>
<gene>
    <name evidence="6" type="ORF">CLODIP_2_CD05934</name>
</gene>
<dbReference type="InterPro" id="IPR054727">
    <property type="entry name" value="BICC1_KH"/>
</dbReference>
<evidence type="ECO:0000313" key="7">
    <source>
        <dbReference type="Proteomes" id="UP000494165"/>
    </source>
</evidence>
<dbReference type="InterPro" id="IPR013761">
    <property type="entry name" value="SAM/pointed_sf"/>
</dbReference>
<feature type="compositionally biased region" description="Low complexity" evidence="4">
    <location>
        <begin position="522"/>
        <end position="540"/>
    </location>
</feature>
<comment type="caution">
    <text evidence="6">The sequence shown here is derived from an EMBL/GenBank/DDBJ whole genome shotgun (WGS) entry which is preliminary data.</text>
</comment>
<dbReference type="InterPro" id="IPR047549">
    <property type="entry name" value="BICC1_KH-I_rpt1"/>
</dbReference>
<dbReference type="EMBL" id="CADEPI010000060">
    <property type="protein sequence ID" value="CAB3371360.1"/>
    <property type="molecule type" value="Genomic_DNA"/>
</dbReference>
<name>A0A8S1CTU1_9INSE</name>
<dbReference type="Pfam" id="PF00013">
    <property type="entry name" value="KH_1"/>
    <property type="match status" value="2"/>
</dbReference>
<dbReference type="InterPro" id="IPR001660">
    <property type="entry name" value="SAM"/>
</dbReference>
<dbReference type="PROSITE" id="PS50105">
    <property type="entry name" value="SAM_DOMAIN"/>
    <property type="match status" value="1"/>
</dbReference>
<dbReference type="GO" id="GO:0010468">
    <property type="term" value="P:regulation of gene expression"/>
    <property type="evidence" value="ECO:0007669"/>
    <property type="project" value="UniProtKB-ARBA"/>
</dbReference>
<comment type="similarity">
    <text evidence="1">Belongs to the BicC family.</text>
</comment>
<evidence type="ECO:0000313" key="6">
    <source>
        <dbReference type="EMBL" id="CAB3371360.1"/>
    </source>
</evidence>
<evidence type="ECO:0000256" key="2">
    <source>
        <dbReference type="ARBA" id="ARBA00022737"/>
    </source>
</evidence>
<dbReference type="SMART" id="SM00322">
    <property type="entry name" value="KH"/>
    <property type="match status" value="3"/>
</dbReference>
<dbReference type="CDD" id="cd22421">
    <property type="entry name" value="KH-I_BICC1_rpt2"/>
    <property type="match status" value="1"/>
</dbReference>
<evidence type="ECO:0000256" key="1">
    <source>
        <dbReference type="ARBA" id="ARBA00007662"/>
    </source>
</evidence>
<dbReference type="SUPFAM" id="SSF47769">
    <property type="entry name" value="SAM/Pointed domain"/>
    <property type="match status" value="1"/>
</dbReference>
<keyword evidence="7" id="KW-1185">Reference proteome</keyword>
<protein>
    <recommendedName>
        <fullName evidence="5">SAM domain-containing protein</fullName>
    </recommendedName>
</protein>
<dbReference type="CDD" id="cd22420">
    <property type="entry name" value="KH-I_BICC1_rpt1"/>
    <property type="match status" value="1"/>
</dbReference>
<dbReference type="PANTHER" id="PTHR10627:SF69">
    <property type="entry name" value="PROTEIN BICAUDAL C"/>
    <property type="match status" value="1"/>
</dbReference>
<evidence type="ECO:0000256" key="4">
    <source>
        <dbReference type="SAM" id="MobiDB-lite"/>
    </source>
</evidence>
<dbReference type="GO" id="GO:0003723">
    <property type="term" value="F:RNA binding"/>
    <property type="evidence" value="ECO:0007669"/>
    <property type="project" value="UniProtKB-UniRule"/>
</dbReference>
<dbReference type="Pfam" id="PF00536">
    <property type="entry name" value="SAM_1"/>
    <property type="match status" value="1"/>
</dbReference>
<evidence type="ECO:0000256" key="3">
    <source>
        <dbReference type="PROSITE-ProRule" id="PRU00117"/>
    </source>
</evidence>
<organism evidence="6 7">
    <name type="scientific">Cloeon dipterum</name>
    <dbReference type="NCBI Taxonomy" id="197152"/>
    <lineage>
        <taxon>Eukaryota</taxon>
        <taxon>Metazoa</taxon>
        <taxon>Ecdysozoa</taxon>
        <taxon>Arthropoda</taxon>
        <taxon>Hexapoda</taxon>
        <taxon>Insecta</taxon>
        <taxon>Pterygota</taxon>
        <taxon>Palaeoptera</taxon>
        <taxon>Ephemeroptera</taxon>
        <taxon>Pisciforma</taxon>
        <taxon>Baetidae</taxon>
        <taxon>Cloeon</taxon>
    </lineage>
</organism>
<keyword evidence="2" id="KW-0677">Repeat</keyword>
<dbReference type="Pfam" id="PF24234">
    <property type="entry name" value="KH_BICC1_1st"/>
    <property type="match status" value="1"/>
</dbReference>
<dbReference type="Proteomes" id="UP000494165">
    <property type="component" value="Unassembled WGS sequence"/>
</dbReference>
<dbReference type="InterPro" id="IPR004087">
    <property type="entry name" value="KH_dom"/>
</dbReference>
<accession>A0A8S1CTU1</accession>
<dbReference type="SMART" id="SM00454">
    <property type="entry name" value="SAM"/>
    <property type="match status" value="1"/>
</dbReference>